<dbReference type="EMBL" id="FOFD01000004">
    <property type="protein sequence ID" value="SER20386.1"/>
    <property type="molecule type" value="Genomic_DNA"/>
</dbReference>
<dbReference type="OrthoDB" id="203212at2157"/>
<name>A0A1H9M9J7_9EURY</name>
<organism evidence="1 2">
    <name type="scientific">Natrinema salaciae</name>
    <dbReference type="NCBI Taxonomy" id="1186196"/>
    <lineage>
        <taxon>Archaea</taxon>
        <taxon>Methanobacteriati</taxon>
        <taxon>Methanobacteriota</taxon>
        <taxon>Stenosarchaea group</taxon>
        <taxon>Halobacteria</taxon>
        <taxon>Halobacteriales</taxon>
        <taxon>Natrialbaceae</taxon>
        <taxon>Natrinema</taxon>
    </lineage>
</organism>
<gene>
    <name evidence="1" type="ORF">SAMN04489841_3268</name>
</gene>
<evidence type="ECO:0000313" key="1">
    <source>
        <dbReference type="EMBL" id="SER20386.1"/>
    </source>
</evidence>
<proteinExistence type="predicted"/>
<keyword evidence="2" id="KW-1185">Reference proteome</keyword>
<evidence type="ECO:0008006" key="3">
    <source>
        <dbReference type="Google" id="ProtNLM"/>
    </source>
</evidence>
<dbReference type="STRING" id="1186196.SAMN04489841_3268"/>
<protein>
    <recommendedName>
        <fullName evidence="3">SipW-cognate class signal peptide</fullName>
    </recommendedName>
</protein>
<dbReference type="AlphaFoldDB" id="A0A1H9M9J7"/>
<dbReference type="Proteomes" id="UP000199114">
    <property type="component" value="Unassembled WGS sequence"/>
</dbReference>
<dbReference type="RefSeq" id="WP_090619100.1">
    <property type="nucleotide sequence ID" value="NZ_FOFD01000004.1"/>
</dbReference>
<evidence type="ECO:0000313" key="2">
    <source>
        <dbReference type="Proteomes" id="UP000199114"/>
    </source>
</evidence>
<reference evidence="2" key="1">
    <citation type="submission" date="2016-10" db="EMBL/GenBank/DDBJ databases">
        <authorList>
            <person name="Varghese N."/>
            <person name="Submissions S."/>
        </authorList>
    </citation>
    <scope>NUCLEOTIDE SEQUENCE [LARGE SCALE GENOMIC DNA]</scope>
    <source>
        <strain evidence="2">DSM 25055</strain>
    </source>
</reference>
<sequence length="199" mass="20236">MERRKFVLSVGALAGGGGIAIGTGAFSSVRAERDVAVTVADDASAYLGIRPGDGPNGNYVDATGDDALAITLTEDNDNVGSGIAGGKGLNANAITGIADLFAVQNRGTQEIELELAPLAFADVDFADFEGALGVLLVPQIGGVDLDYDMSWTPPRNLVSISTLSAGDEIDFSLAAFTAPDGAVDSVEIGDEIEITAAET</sequence>
<accession>A0A1H9M9J7</accession>